<dbReference type="InterPro" id="IPR010317">
    <property type="entry name" value="WxLIP_PGBD"/>
</dbReference>
<evidence type="ECO:0000313" key="5">
    <source>
        <dbReference type="Proteomes" id="UP000831692"/>
    </source>
</evidence>
<sequence>MNKILFDSKKTMMYIVVIFILTLFFGPVAFADQSAGFSVRPILSENQVNSEVGYFDLNLEPGESQTLSLELRNMSDEEINLSISVHTAFTNVSGVVEYGSDADVPDDTLPFFLADYIQGDGKITLSEGETKQVDLLLTLPEDKPFEGVLAAGIRVEEIKDSEHLSEESMAIENTLSYVMGLVVSNKREQLSPELDLLAVYADQLNFRNVFSAQIQNQSGTFVNQLEVSASIYNEDQTERLYSTEASGMQMAPHSNFAFPISLNGESFVPGTYVLHLQANSGELEWEWTRSFVVDDQTSKTFNRQDITIPSQTNYWLLVSIFLVILLLLVILIRKRK</sequence>
<name>A0ABM7XSM7_9ENTE</name>
<reference evidence="4 5" key="1">
    <citation type="submission" date="2022-03" db="EMBL/GenBank/DDBJ databases">
        <title>Complete genome sequence of Enterococcus innesii DB-1.</title>
        <authorList>
            <person name="Fukuda D."/>
            <person name="Nolasco-Hipolito C."/>
        </authorList>
    </citation>
    <scope>NUCLEOTIDE SEQUENCE [LARGE SCALE GENOMIC DNA]</scope>
    <source>
        <strain evidence="4 5">DB-1</strain>
    </source>
</reference>
<dbReference type="RefSeq" id="WP_244353393.1">
    <property type="nucleotide sequence ID" value="NZ_AP025635.1"/>
</dbReference>
<protein>
    <submittedName>
        <fullName evidence="4">Cell surface protein</fullName>
    </submittedName>
</protein>
<keyword evidence="1" id="KW-0812">Transmembrane</keyword>
<keyword evidence="1" id="KW-1133">Transmembrane helix</keyword>
<accession>A0ABM7XSM7</accession>
<gene>
    <name evidence="4" type="ORF">ENLAB_16360</name>
</gene>
<feature type="domain" description="WxL Interacting Protein host binding" evidence="3">
    <location>
        <begin position="167"/>
        <end position="302"/>
    </location>
</feature>
<keyword evidence="1" id="KW-0472">Membrane</keyword>
<dbReference type="Pfam" id="PF11797">
    <property type="entry name" value="WxLIP_HBD"/>
    <property type="match status" value="1"/>
</dbReference>
<dbReference type="Pfam" id="PF06030">
    <property type="entry name" value="WxLIP_PGBD"/>
    <property type="match status" value="1"/>
</dbReference>
<evidence type="ECO:0000256" key="1">
    <source>
        <dbReference type="SAM" id="Phobius"/>
    </source>
</evidence>
<dbReference type="GeneID" id="83457640"/>
<organism evidence="4 5">
    <name type="scientific">Enterococcus innesii</name>
    <dbReference type="NCBI Taxonomy" id="2839759"/>
    <lineage>
        <taxon>Bacteria</taxon>
        <taxon>Bacillati</taxon>
        <taxon>Bacillota</taxon>
        <taxon>Bacilli</taxon>
        <taxon>Lactobacillales</taxon>
        <taxon>Enterococcaceae</taxon>
        <taxon>Enterococcus</taxon>
    </lineage>
</organism>
<proteinExistence type="predicted"/>
<evidence type="ECO:0000313" key="4">
    <source>
        <dbReference type="EMBL" id="BDG68072.1"/>
    </source>
</evidence>
<evidence type="ECO:0000259" key="2">
    <source>
        <dbReference type="Pfam" id="PF06030"/>
    </source>
</evidence>
<dbReference type="Proteomes" id="UP000831692">
    <property type="component" value="Chromosome"/>
</dbReference>
<keyword evidence="5" id="KW-1185">Reference proteome</keyword>
<dbReference type="EMBL" id="AP025635">
    <property type="protein sequence ID" value="BDG68072.1"/>
    <property type="molecule type" value="Genomic_DNA"/>
</dbReference>
<dbReference type="InterPro" id="IPR021759">
    <property type="entry name" value="WxLIP_HBD"/>
</dbReference>
<feature type="transmembrane region" description="Helical" evidence="1">
    <location>
        <begin position="314"/>
        <end position="332"/>
    </location>
</feature>
<evidence type="ECO:0000259" key="3">
    <source>
        <dbReference type="Pfam" id="PF11797"/>
    </source>
</evidence>
<feature type="domain" description="WxL Interacting Protein peptidoglycan binding" evidence="2">
    <location>
        <begin position="37"/>
        <end position="157"/>
    </location>
</feature>